<accession>A0A6M8T002</accession>
<evidence type="ECO:0000256" key="5">
    <source>
        <dbReference type="HAMAP-Rule" id="MF_01062"/>
    </source>
</evidence>
<sequence length="272" mass="30923">MRRTAFFVSDRTGITAEILGHSLLSQFEDVDFNRITLPFVDTMAKAEQVALDIRRHAVVDGCRPLVFSTIVDPILREKIHVEDALTVDFLEQFIGPLEEELGIESTHTIGRSHSIGNFEEYKNRIDAVNFSINHDDGIMPRDLAEADLILVGVSRSGKTPTCLYLALQFGIKAANYPLTPEDFGQHTLPRLLLPYRHKLFGLTIEPERLQQIRAERKPDSRYCSIETCQFEVAEAEALLRHVGVPYLNTTRMSIEELSTTIMHRTGIKRRTF</sequence>
<feature type="binding site" evidence="5">
    <location>
        <begin position="152"/>
        <end position="159"/>
    </location>
    <ligand>
        <name>ADP</name>
        <dbReference type="ChEBI" id="CHEBI:456216"/>
    </ligand>
</feature>
<keyword evidence="1 5" id="KW-0723">Serine/threonine-protein kinase</keyword>
<dbReference type="AlphaFoldDB" id="A0A6M8T002"/>
<name>A0A6M8T002_9NEIS</name>
<evidence type="ECO:0000313" key="7">
    <source>
        <dbReference type="Proteomes" id="UP000504844"/>
    </source>
</evidence>
<evidence type="ECO:0000256" key="2">
    <source>
        <dbReference type="ARBA" id="ARBA00022679"/>
    </source>
</evidence>
<comment type="function">
    <text evidence="5">Bifunctional serine/threonine kinase and phosphorylase involved in the regulation of the phosphoenolpyruvate synthase (PEPS) by catalyzing its phosphorylation/dephosphorylation.</text>
</comment>
<evidence type="ECO:0000256" key="1">
    <source>
        <dbReference type="ARBA" id="ARBA00022527"/>
    </source>
</evidence>
<keyword evidence="2 5" id="KW-0808">Transferase</keyword>
<dbReference type="PANTHER" id="PTHR31756">
    <property type="entry name" value="PYRUVATE, PHOSPHATE DIKINASE REGULATORY PROTEIN 1, CHLOROPLASTIC"/>
    <property type="match status" value="1"/>
</dbReference>
<evidence type="ECO:0000256" key="3">
    <source>
        <dbReference type="ARBA" id="ARBA00022741"/>
    </source>
</evidence>
<keyword evidence="7" id="KW-1185">Reference proteome</keyword>
<proteinExistence type="inferred from homology"/>
<comment type="catalytic activity">
    <reaction evidence="5">
        <text>[pyruvate, water dikinase]-phosphate + phosphate + H(+) = [pyruvate, water dikinase] + diphosphate</text>
        <dbReference type="Rhea" id="RHEA:48580"/>
        <dbReference type="Rhea" id="RHEA-COMP:11425"/>
        <dbReference type="Rhea" id="RHEA-COMP:11426"/>
        <dbReference type="ChEBI" id="CHEBI:15378"/>
        <dbReference type="ChEBI" id="CHEBI:33019"/>
        <dbReference type="ChEBI" id="CHEBI:43176"/>
        <dbReference type="ChEBI" id="CHEBI:43474"/>
        <dbReference type="ChEBI" id="CHEBI:68546"/>
        <dbReference type="EC" id="2.7.4.28"/>
    </reaction>
</comment>
<dbReference type="InterPro" id="IPR005177">
    <property type="entry name" value="Kinase-pyrophosphorylase"/>
</dbReference>
<dbReference type="InterPro" id="IPR026530">
    <property type="entry name" value="PSRP"/>
</dbReference>
<dbReference type="EC" id="2.7.4.28" evidence="5"/>
<comment type="catalytic activity">
    <reaction evidence="5">
        <text>[pyruvate, water dikinase] + ADP = [pyruvate, water dikinase]-phosphate + AMP + H(+)</text>
        <dbReference type="Rhea" id="RHEA:46020"/>
        <dbReference type="Rhea" id="RHEA-COMP:11425"/>
        <dbReference type="Rhea" id="RHEA-COMP:11426"/>
        <dbReference type="ChEBI" id="CHEBI:15378"/>
        <dbReference type="ChEBI" id="CHEBI:43176"/>
        <dbReference type="ChEBI" id="CHEBI:68546"/>
        <dbReference type="ChEBI" id="CHEBI:456215"/>
        <dbReference type="ChEBI" id="CHEBI:456216"/>
        <dbReference type="EC" id="2.7.11.33"/>
    </reaction>
</comment>
<keyword evidence="4 5" id="KW-0418">Kinase</keyword>
<dbReference type="PANTHER" id="PTHR31756:SF3">
    <property type="entry name" value="PYRUVATE, PHOSPHATE DIKINASE REGULATORY PROTEIN 1, CHLOROPLASTIC"/>
    <property type="match status" value="1"/>
</dbReference>
<evidence type="ECO:0000313" key="6">
    <source>
        <dbReference type="EMBL" id="QKJ67337.1"/>
    </source>
</evidence>
<dbReference type="KEGG" id="dee:HQN60_11855"/>
<dbReference type="EC" id="2.7.11.33" evidence="5"/>
<organism evidence="6 7">
    <name type="scientific">Deefgea piscis</name>
    <dbReference type="NCBI Taxonomy" id="2739061"/>
    <lineage>
        <taxon>Bacteria</taxon>
        <taxon>Pseudomonadati</taxon>
        <taxon>Pseudomonadota</taxon>
        <taxon>Betaproteobacteria</taxon>
        <taxon>Neisseriales</taxon>
        <taxon>Chitinibacteraceae</taxon>
        <taxon>Deefgea</taxon>
    </lineage>
</organism>
<dbReference type="GO" id="GO:0043531">
    <property type="term" value="F:ADP binding"/>
    <property type="evidence" value="ECO:0007669"/>
    <property type="project" value="UniProtKB-UniRule"/>
</dbReference>
<protein>
    <recommendedName>
        <fullName evidence="5">Putative phosphoenolpyruvate synthase regulatory protein</fullName>
        <shortName evidence="5">PEP synthase regulatory protein</shortName>
        <shortName evidence="5">PSRP</shortName>
        <ecNumber evidence="5">2.7.11.33</ecNumber>
        <ecNumber evidence="5">2.7.4.28</ecNumber>
    </recommendedName>
    <alternativeName>
        <fullName evidence="5">Pyruvate, water dikinase regulatory protein</fullName>
    </alternativeName>
</protein>
<dbReference type="RefSeq" id="WP_173533839.1">
    <property type="nucleotide sequence ID" value="NZ_CP054143.1"/>
</dbReference>
<dbReference type="HAMAP" id="MF_01062">
    <property type="entry name" value="PSRP"/>
    <property type="match status" value="1"/>
</dbReference>
<dbReference type="GO" id="GO:0004674">
    <property type="term" value="F:protein serine/threonine kinase activity"/>
    <property type="evidence" value="ECO:0007669"/>
    <property type="project" value="UniProtKB-UniRule"/>
</dbReference>
<dbReference type="GO" id="GO:0016776">
    <property type="term" value="F:phosphotransferase activity, phosphate group as acceptor"/>
    <property type="evidence" value="ECO:0007669"/>
    <property type="project" value="UniProtKB-UniRule"/>
</dbReference>
<comment type="similarity">
    <text evidence="5">Belongs to the pyruvate, phosphate/water dikinase regulatory protein family. PSRP subfamily.</text>
</comment>
<gene>
    <name evidence="6" type="ORF">HQN60_11855</name>
</gene>
<dbReference type="EMBL" id="CP054143">
    <property type="protein sequence ID" value="QKJ67337.1"/>
    <property type="molecule type" value="Genomic_DNA"/>
</dbReference>
<dbReference type="Proteomes" id="UP000504844">
    <property type="component" value="Chromosome"/>
</dbReference>
<keyword evidence="3 5" id="KW-0547">Nucleotide-binding</keyword>
<evidence type="ECO:0000256" key="4">
    <source>
        <dbReference type="ARBA" id="ARBA00022777"/>
    </source>
</evidence>
<dbReference type="GO" id="GO:0005524">
    <property type="term" value="F:ATP binding"/>
    <property type="evidence" value="ECO:0007669"/>
    <property type="project" value="InterPro"/>
</dbReference>
<dbReference type="NCBIfam" id="NF003742">
    <property type="entry name" value="PRK05339.1"/>
    <property type="match status" value="1"/>
</dbReference>
<reference evidence="6 7" key="1">
    <citation type="submission" date="2020-05" db="EMBL/GenBank/DDBJ databases">
        <title>Complete genome sequence of Deefgea sp. D17.</title>
        <authorList>
            <person name="Bae J.-W."/>
            <person name="Han J.E."/>
        </authorList>
    </citation>
    <scope>NUCLEOTIDE SEQUENCE [LARGE SCALE GENOMIC DNA]</scope>
    <source>
        <strain evidence="6 7">D17</strain>
    </source>
</reference>
<dbReference type="Pfam" id="PF03618">
    <property type="entry name" value="Kinase-PPPase"/>
    <property type="match status" value="1"/>
</dbReference>